<feature type="transmembrane region" description="Helical" evidence="1">
    <location>
        <begin position="45"/>
        <end position="64"/>
    </location>
</feature>
<dbReference type="Pfam" id="PF07331">
    <property type="entry name" value="TctB"/>
    <property type="match status" value="1"/>
</dbReference>
<feature type="transmembrane region" description="Helical" evidence="1">
    <location>
        <begin position="98"/>
        <end position="121"/>
    </location>
</feature>
<gene>
    <name evidence="3" type="ORF">G6N76_22070</name>
</gene>
<comment type="caution">
    <text evidence="3">The sequence shown here is derived from an EMBL/GenBank/DDBJ whole genome shotgun (WGS) entry which is preliminary data.</text>
</comment>
<keyword evidence="1" id="KW-0812">Transmembrane</keyword>
<evidence type="ECO:0000259" key="2">
    <source>
        <dbReference type="Pfam" id="PF07331"/>
    </source>
</evidence>
<keyword evidence="1" id="KW-0472">Membrane</keyword>
<dbReference type="Proteomes" id="UP000477849">
    <property type="component" value="Unassembled WGS sequence"/>
</dbReference>
<organism evidence="3 4">
    <name type="scientific">Rhizobium daejeonense</name>
    <dbReference type="NCBI Taxonomy" id="240521"/>
    <lineage>
        <taxon>Bacteria</taxon>
        <taxon>Pseudomonadati</taxon>
        <taxon>Pseudomonadota</taxon>
        <taxon>Alphaproteobacteria</taxon>
        <taxon>Hyphomicrobiales</taxon>
        <taxon>Rhizobiaceae</taxon>
        <taxon>Rhizobium/Agrobacterium group</taxon>
        <taxon>Rhizobium</taxon>
    </lineage>
</organism>
<dbReference type="RefSeq" id="WP_163901544.1">
    <property type="nucleotide sequence ID" value="NZ_CP048427.1"/>
</dbReference>
<name>A0A6M1S5P9_9HYPH</name>
<reference evidence="3 4" key="1">
    <citation type="submission" date="2020-02" db="EMBL/GenBank/DDBJ databases">
        <title>Genome sequence of the type strain CCBAU10050 of Rhizobium daejeonense.</title>
        <authorList>
            <person name="Gao J."/>
            <person name="Sun J."/>
        </authorList>
    </citation>
    <scope>NUCLEOTIDE SEQUENCE [LARGE SCALE GENOMIC DNA]</scope>
    <source>
        <strain evidence="3 4">CCBAU10050</strain>
    </source>
</reference>
<evidence type="ECO:0000313" key="4">
    <source>
        <dbReference type="Proteomes" id="UP000477849"/>
    </source>
</evidence>
<dbReference type="AlphaFoldDB" id="A0A6M1S5P9"/>
<evidence type="ECO:0000313" key="3">
    <source>
        <dbReference type="EMBL" id="NGO66355.1"/>
    </source>
</evidence>
<feature type="transmembrane region" description="Helical" evidence="1">
    <location>
        <begin position="15"/>
        <end position="33"/>
    </location>
</feature>
<accession>A0A6M1S5P9</accession>
<proteinExistence type="predicted"/>
<dbReference type="EMBL" id="JAAKZH010000010">
    <property type="protein sequence ID" value="NGO66355.1"/>
    <property type="molecule type" value="Genomic_DNA"/>
</dbReference>
<feature type="domain" description="DUF1468" evidence="2">
    <location>
        <begin position="18"/>
        <end position="157"/>
    </location>
</feature>
<sequence length="164" mass="17439">MTAENHQTDTTHRQLGPFCIVVGAAALWIARDYETGTFVAMGPGFFPKTVSMLLIALGAFILLVGGRDLPPDDEQDAPVHGHNIADVLRVIGCITGSIIIFGLTLKPFGLPIASFLMVVLASFARKRASITQTLAAAVALAVFATLLFPLALGLQIPVLPEFVR</sequence>
<evidence type="ECO:0000256" key="1">
    <source>
        <dbReference type="SAM" id="Phobius"/>
    </source>
</evidence>
<keyword evidence="1" id="KW-1133">Transmembrane helix</keyword>
<dbReference type="InterPro" id="IPR009936">
    <property type="entry name" value="DUF1468"/>
</dbReference>
<feature type="transmembrane region" description="Helical" evidence="1">
    <location>
        <begin position="133"/>
        <end position="156"/>
    </location>
</feature>
<protein>
    <submittedName>
        <fullName evidence="3">Tripartite tricarboxylate transporter TctB family protein</fullName>
    </submittedName>
</protein>
<keyword evidence="4" id="KW-1185">Reference proteome</keyword>